<organism evidence="3">
    <name type="scientific">Planktothricoides raciborskii GIHE-MW2</name>
    <dbReference type="NCBI Taxonomy" id="2792601"/>
    <lineage>
        <taxon>Bacteria</taxon>
        <taxon>Bacillati</taxon>
        <taxon>Cyanobacteriota</taxon>
        <taxon>Cyanophyceae</taxon>
        <taxon>Oscillatoriophycideae</taxon>
        <taxon>Oscillatoriales</taxon>
        <taxon>Oscillatoriaceae</taxon>
        <taxon>Planktothricoides</taxon>
    </lineage>
</organism>
<accession>A0AAU8J8R3</accession>
<evidence type="ECO:0000313" key="3">
    <source>
        <dbReference type="EMBL" id="XCM34571.1"/>
    </source>
</evidence>
<dbReference type="EMBL" id="CP159837">
    <property type="protein sequence ID" value="XCM34571.1"/>
    <property type="molecule type" value="Genomic_DNA"/>
</dbReference>
<reference evidence="3" key="1">
    <citation type="submission" date="2024-07" db="EMBL/GenBank/DDBJ databases">
        <authorList>
            <person name="Kim Y.J."/>
            <person name="Jeong J.Y."/>
        </authorList>
    </citation>
    <scope>NUCLEOTIDE SEQUENCE</scope>
    <source>
        <strain evidence="3">GIHE-MW2</strain>
    </source>
</reference>
<dbReference type="AlphaFoldDB" id="A0AAU8J8R3"/>
<keyword evidence="2" id="KW-0472">Membrane</keyword>
<proteinExistence type="predicted"/>
<evidence type="ECO:0000256" key="2">
    <source>
        <dbReference type="SAM" id="Phobius"/>
    </source>
</evidence>
<keyword evidence="2" id="KW-0812">Transmembrane</keyword>
<dbReference type="Gene3D" id="3.30.1330.60">
    <property type="entry name" value="OmpA-like domain"/>
    <property type="match status" value="1"/>
</dbReference>
<keyword evidence="1" id="KW-0175">Coiled coil</keyword>
<protein>
    <recommendedName>
        <fullName evidence="4">Flagellar motor protein</fullName>
    </recommendedName>
</protein>
<sequence length="294" mass="33308">MSLRSRRQEALEDFDVWPAFTDLMSNSFMILSFILLLAIIKPLVSINSLRATEEQLRSENRQLQQQIENARAEVARNQAQIRFFNNEIRQLEASVTQQRQRAENAERQVRNFADQARTLQTQLDEETQRPKAPPIIVIQETGSYQFQSGSAALPEPLTRYIRQQLVPQIETNAAQYQIDVVEIIGHTDGQVNQGGVSNLDQVLENVAKGNNSLNQLSPGSNADLGLMRALAVVKILQEIQQKEGRLKGLQFRPYSAAQLVTPSGDFAETNRNPDGKRRRIEIRFTRLGQVTNVE</sequence>
<gene>
    <name evidence="3" type="ORF">ABWT76_003178</name>
</gene>
<dbReference type="InterPro" id="IPR036737">
    <property type="entry name" value="OmpA-like_sf"/>
</dbReference>
<evidence type="ECO:0008006" key="4">
    <source>
        <dbReference type="Google" id="ProtNLM"/>
    </source>
</evidence>
<dbReference type="RefSeq" id="WP_054464444.1">
    <property type="nucleotide sequence ID" value="NZ_CP159837.1"/>
</dbReference>
<feature type="coiled-coil region" evidence="1">
    <location>
        <begin position="46"/>
        <end position="129"/>
    </location>
</feature>
<name>A0AAU8J8R3_9CYAN</name>
<keyword evidence="2" id="KW-1133">Transmembrane helix</keyword>
<evidence type="ECO:0000256" key="1">
    <source>
        <dbReference type="SAM" id="Coils"/>
    </source>
</evidence>
<feature type="transmembrane region" description="Helical" evidence="2">
    <location>
        <begin position="20"/>
        <end position="40"/>
    </location>
</feature>
<dbReference type="SUPFAM" id="SSF103088">
    <property type="entry name" value="OmpA-like"/>
    <property type="match status" value="1"/>
</dbReference>